<dbReference type="Proteomes" id="UP000254412">
    <property type="component" value="Unassembled WGS sequence"/>
</dbReference>
<comment type="similarity">
    <text evidence="2 9">Belongs to the MGMT family.</text>
</comment>
<evidence type="ECO:0000256" key="1">
    <source>
        <dbReference type="ARBA" id="ARBA00001286"/>
    </source>
</evidence>
<feature type="domain" description="Methylguanine DNA methyltransferase ribonuclease-like" evidence="11">
    <location>
        <begin position="3"/>
        <end position="72"/>
    </location>
</feature>
<evidence type="ECO:0000256" key="8">
    <source>
        <dbReference type="ARBA" id="ARBA00049348"/>
    </source>
</evidence>
<dbReference type="RefSeq" id="WP_096808377.1">
    <property type="nucleotide sequence ID" value="NZ_BMCF01000001.1"/>
</dbReference>
<dbReference type="InterPro" id="IPR036631">
    <property type="entry name" value="MGMT_N_sf"/>
</dbReference>
<dbReference type="InterPro" id="IPR036217">
    <property type="entry name" value="MethylDNA_cys_MeTrfase_DNAb"/>
</dbReference>
<keyword evidence="5 9" id="KW-0808">Transferase</keyword>
<proteinExistence type="inferred from homology"/>
<dbReference type="KEGG" id="snl:BJD96_02045"/>
<evidence type="ECO:0000256" key="3">
    <source>
        <dbReference type="ARBA" id="ARBA00022490"/>
    </source>
</evidence>
<dbReference type="InterPro" id="IPR008332">
    <property type="entry name" value="MethylG_MeTrfase_N"/>
</dbReference>
<dbReference type="AlphaFoldDB" id="A0A291JI38"/>
<keyword evidence="4 9" id="KW-0489">Methyltransferase</keyword>
<dbReference type="NCBIfam" id="TIGR00589">
    <property type="entry name" value="ogt"/>
    <property type="match status" value="1"/>
</dbReference>
<keyword evidence="3 9" id="KW-0963">Cytoplasm</keyword>
<accession>A0A291JI38</accession>
<dbReference type="PROSITE" id="PS00374">
    <property type="entry name" value="MGMT"/>
    <property type="match status" value="1"/>
</dbReference>
<comment type="subcellular location">
    <subcellularLocation>
        <location evidence="9">Cytoplasm</location>
    </subcellularLocation>
</comment>
<dbReference type="EC" id="2.1.1.63" evidence="9"/>
<dbReference type="Pfam" id="PF01035">
    <property type="entry name" value="DNA_binding_1"/>
    <property type="match status" value="1"/>
</dbReference>
<evidence type="ECO:0000259" key="11">
    <source>
        <dbReference type="Pfam" id="PF02870"/>
    </source>
</evidence>
<dbReference type="SUPFAM" id="SSF53155">
    <property type="entry name" value="Methylated DNA-protein cysteine methyltransferase domain"/>
    <property type="match status" value="1"/>
</dbReference>
<protein>
    <recommendedName>
        <fullName evidence="9">Methylated-DNA--protein-cysteine methyltransferase</fullName>
        <ecNumber evidence="9">2.1.1.63</ecNumber>
    </recommendedName>
    <alternativeName>
        <fullName evidence="9">6-O-methylguanine-DNA methyltransferase</fullName>
        <shortName evidence="9">MGMT</shortName>
    </alternativeName>
    <alternativeName>
        <fullName evidence="9">O-6-methylguanine-DNA-alkyltransferase</fullName>
    </alternativeName>
</protein>
<name>A0A291JI38_9STAP</name>
<dbReference type="GO" id="GO:0032259">
    <property type="term" value="P:methylation"/>
    <property type="evidence" value="ECO:0007669"/>
    <property type="project" value="UniProtKB-KW"/>
</dbReference>
<feature type="active site" description="Nucleophile; methyl group acceptor" evidence="9">
    <location>
        <position position="134"/>
    </location>
</feature>
<evidence type="ECO:0000256" key="9">
    <source>
        <dbReference type="HAMAP-Rule" id="MF_00772"/>
    </source>
</evidence>
<comment type="catalytic activity">
    <reaction evidence="1 9">
        <text>a 4-O-methyl-thymidine in DNA + L-cysteinyl-[protein] = a thymidine in DNA + S-methyl-L-cysteinyl-[protein]</text>
        <dbReference type="Rhea" id="RHEA:53428"/>
        <dbReference type="Rhea" id="RHEA-COMP:10131"/>
        <dbReference type="Rhea" id="RHEA-COMP:10132"/>
        <dbReference type="Rhea" id="RHEA-COMP:13555"/>
        <dbReference type="Rhea" id="RHEA-COMP:13556"/>
        <dbReference type="ChEBI" id="CHEBI:29950"/>
        <dbReference type="ChEBI" id="CHEBI:82612"/>
        <dbReference type="ChEBI" id="CHEBI:137386"/>
        <dbReference type="ChEBI" id="CHEBI:137387"/>
        <dbReference type="EC" id="2.1.1.63"/>
    </reaction>
</comment>
<evidence type="ECO:0000256" key="6">
    <source>
        <dbReference type="ARBA" id="ARBA00022763"/>
    </source>
</evidence>
<dbReference type="EMBL" id="UHDS01000001">
    <property type="protein sequence ID" value="SUM54162.1"/>
    <property type="molecule type" value="Genomic_DNA"/>
</dbReference>
<evidence type="ECO:0000256" key="5">
    <source>
        <dbReference type="ARBA" id="ARBA00022679"/>
    </source>
</evidence>
<dbReference type="PANTHER" id="PTHR10815">
    <property type="entry name" value="METHYLATED-DNA--PROTEIN-CYSTEINE METHYLTRANSFERASE"/>
    <property type="match status" value="1"/>
</dbReference>
<evidence type="ECO:0000313" key="12">
    <source>
        <dbReference type="EMBL" id="SUM54162.1"/>
    </source>
</evidence>
<dbReference type="CDD" id="cd06445">
    <property type="entry name" value="ATase"/>
    <property type="match status" value="1"/>
</dbReference>
<dbReference type="PANTHER" id="PTHR10815:SF5">
    <property type="entry name" value="METHYLATED-DNA--PROTEIN-CYSTEINE METHYLTRANSFERASE"/>
    <property type="match status" value="1"/>
</dbReference>
<reference evidence="12 13" key="1">
    <citation type="submission" date="2018-06" db="EMBL/GenBank/DDBJ databases">
        <authorList>
            <consortium name="Pathogen Informatics"/>
            <person name="Doyle S."/>
        </authorList>
    </citation>
    <scope>NUCLEOTIDE SEQUENCE [LARGE SCALE GENOMIC DNA]</scope>
    <source>
        <strain evidence="12 13">NCTC13834</strain>
    </source>
</reference>
<evidence type="ECO:0000256" key="2">
    <source>
        <dbReference type="ARBA" id="ARBA00008711"/>
    </source>
</evidence>
<organism evidence="12 13">
    <name type="scientific">Staphylococcus nepalensis</name>
    <dbReference type="NCBI Taxonomy" id="214473"/>
    <lineage>
        <taxon>Bacteria</taxon>
        <taxon>Bacillati</taxon>
        <taxon>Bacillota</taxon>
        <taxon>Bacilli</taxon>
        <taxon>Bacillales</taxon>
        <taxon>Staphylococcaceae</taxon>
        <taxon>Staphylococcus</taxon>
    </lineage>
</organism>
<dbReference type="Gene3D" id="3.30.160.70">
    <property type="entry name" value="Methylated DNA-protein cysteine methyltransferase domain"/>
    <property type="match status" value="1"/>
</dbReference>
<dbReference type="Pfam" id="PF02870">
    <property type="entry name" value="Methyltransf_1N"/>
    <property type="match status" value="1"/>
</dbReference>
<dbReference type="SUPFAM" id="SSF46767">
    <property type="entry name" value="Methylated DNA-protein cysteine methyltransferase, C-terminal domain"/>
    <property type="match status" value="1"/>
</dbReference>
<dbReference type="Gene3D" id="1.10.10.10">
    <property type="entry name" value="Winged helix-like DNA-binding domain superfamily/Winged helix DNA-binding domain"/>
    <property type="match status" value="1"/>
</dbReference>
<dbReference type="HAMAP" id="MF_00772">
    <property type="entry name" value="OGT"/>
    <property type="match status" value="1"/>
</dbReference>
<sequence length="177" mass="19736">MQYKTYYESPIGQIAITSDGEAITGLWLPKHNDFELNYNEPLTEAKLPIFTKAITWLDAYFAGNNPKIDFELKATGTEFREQVWEILLDIPYGVTVTYGDIAKKIAIKRNKQKMSSQAVGGAVGTNPISIMIPCHRVVGKDGSLTGYGGGIDTKIELLQLEQVNMKPLYRPKHSTKP</sequence>
<evidence type="ECO:0000313" key="13">
    <source>
        <dbReference type="Proteomes" id="UP000254412"/>
    </source>
</evidence>
<evidence type="ECO:0000256" key="4">
    <source>
        <dbReference type="ARBA" id="ARBA00022603"/>
    </source>
</evidence>
<dbReference type="FunFam" id="1.10.10.10:FF:000214">
    <property type="entry name" value="Methylated-DNA--protein-cysteine methyltransferase"/>
    <property type="match status" value="1"/>
</dbReference>
<comment type="catalytic activity">
    <reaction evidence="8 9">
        <text>a 6-O-methyl-2'-deoxyguanosine in DNA + L-cysteinyl-[protein] = S-methyl-L-cysteinyl-[protein] + a 2'-deoxyguanosine in DNA</text>
        <dbReference type="Rhea" id="RHEA:24000"/>
        <dbReference type="Rhea" id="RHEA-COMP:10131"/>
        <dbReference type="Rhea" id="RHEA-COMP:10132"/>
        <dbReference type="Rhea" id="RHEA-COMP:11367"/>
        <dbReference type="Rhea" id="RHEA-COMP:11368"/>
        <dbReference type="ChEBI" id="CHEBI:29950"/>
        <dbReference type="ChEBI" id="CHEBI:82612"/>
        <dbReference type="ChEBI" id="CHEBI:85445"/>
        <dbReference type="ChEBI" id="CHEBI:85448"/>
        <dbReference type="EC" id="2.1.1.63"/>
    </reaction>
</comment>
<evidence type="ECO:0000259" key="10">
    <source>
        <dbReference type="Pfam" id="PF01035"/>
    </source>
</evidence>
<keyword evidence="6 9" id="KW-0227">DNA damage</keyword>
<dbReference type="GO" id="GO:0003908">
    <property type="term" value="F:methylated-DNA-[protein]-cysteine S-methyltransferase activity"/>
    <property type="evidence" value="ECO:0007669"/>
    <property type="project" value="UniProtKB-UniRule"/>
</dbReference>
<comment type="function">
    <text evidence="9">Involved in the cellular defense against the biological effects of O6-methylguanine (O6-MeG) and O4-methylthymine (O4-MeT) in DNA. Repairs the methylated nucleobase in DNA by stoichiometrically transferring the methyl group to a cysteine residue in the enzyme. This is a suicide reaction: the enzyme is irreversibly inactivated.</text>
</comment>
<keyword evidence="7 9" id="KW-0234">DNA repair</keyword>
<dbReference type="InterPro" id="IPR014048">
    <property type="entry name" value="MethylDNA_cys_MeTrfase_DNA-bd"/>
</dbReference>
<dbReference type="InterPro" id="IPR023546">
    <property type="entry name" value="MGMT"/>
</dbReference>
<gene>
    <name evidence="12" type="primary">ogt</name>
    <name evidence="12" type="ORF">NCTC13834_00447</name>
</gene>
<dbReference type="GO" id="GO:0006307">
    <property type="term" value="P:DNA alkylation repair"/>
    <property type="evidence" value="ECO:0007669"/>
    <property type="project" value="UniProtKB-UniRule"/>
</dbReference>
<evidence type="ECO:0000256" key="7">
    <source>
        <dbReference type="ARBA" id="ARBA00023204"/>
    </source>
</evidence>
<comment type="miscellaneous">
    <text evidence="9">This enzyme catalyzes only one turnover and therefore is not strictly catalytic. According to one definition, an enzyme is a biocatalyst that acts repeatedly and over many reaction cycles.</text>
</comment>
<dbReference type="InterPro" id="IPR036388">
    <property type="entry name" value="WH-like_DNA-bd_sf"/>
</dbReference>
<dbReference type="GO" id="GO:0005737">
    <property type="term" value="C:cytoplasm"/>
    <property type="evidence" value="ECO:0007669"/>
    <property type="project" value="UniProtKB-SubCell"/>
</dbReference>
<dbReference type="GeneID" id="66775853"/>
<feature type="domain" description="Methylated-DNA-[protein]-cysteine S-methyltransferase DNA binding" evidence="10">
    <location>
        <begin position="78"/>
        <end position="163"/>
    </location>
</feature>
<dbReference type="InterPro" id="IPR001497">
    <property type="entry name" value="MethylDNA_cys_MeTrfase_AS"/>
</dbReference>